<evidence type="ECO:0000256" key="1">
    <source>
        <dbReference type="SAM" id="SignalP"/>
    </source>
</evidence>
<dbReference type="OrthoDB" id="10051804at2759"/>
<dbReference type="PANTHER" id="PTHR33964">
    <property type="entry name" value="RE45066P-RELATED"/>
    <property type="match status" value="1"/>
</dbReference>
<evidence type="ECO:0000313" key="2">
    <source>
        <dbReference type="EMBL" id="KAH7971920.1"/>
    </source>
</evidence>
<feature type="signal peptide" evidence="1">
    <location>
        <begin position="1"/>
        <end position="19"/>
    </location>
</feature>
<evidence type="ECO:0000313" key="3">
    <source>
        <dbReference type="Proteomes" id="UP000821837"/>
    </source>
</evidence>
<protein>
    <recommendedName>
        <fullName evidence="4">Secreted protein</fullName>
    </recommendedName>
</protein>
<reference evidence="2" key="2">
    <citation type="submission" date="2021-09" db="EMBL/GenBank/DDBJ databases">
        <authorList>
            <person name="Jia N."/>
            <person name="Wang J."/>
            <person name="Shi W."/>
            <person name="Du L."/>
            <person name="Sun Y."/>
            <person name="Zhan W."/>
            <person name="Jiang J."/>
            <person name="Wang Q."/>
            <person name="Zhang B."/>
            <person name="Ji P."/>
            <person name="Sakyi L.B."/>
            <person name="Cui X."/>
            <person name="Yuan T."/>
            <person name="Jiang B."/>
            <person name="Yang W."/>
            <person name="Lam T.T.-Y."/>
            <person name="Chang Q."/>
            <person name="Ding S."/>
            <person name="Wang X."/>
            <person name="Zhu J."/>
            <person name="Ruan X."/>
            <person name="Zhao L."/>
            <person name="Wei J."/>
            <person name="Que T."/>
            <person name="Du C."/>
            <person name="Cheng J."/>
            <person name="Dai P."/>
            <person name="Han X."/>
            <person name="Huang E."/>
            <person name="Gao Y."/>
            <person name="Liu J."/>
            <person name="Shao H."/>
            <person name="Ye R."/>
            <person name="Li L."/>
            <person name="Wei W."/>
            <person name="Wang X."/>
            <person name="Wang C."/>
            <person name="Huo Q."/>
            <person name="Li W."/>
            <person name="Guo W."/>
            <person name="Chen H."/>
            <person name="Chen S."/>
            <person name="Zhou L."/>
            <person name="Zhou L."/>
            <person name="Ni X."/>
            <person name="Tian J."/>
            <person name="Zhou Y."/>
            <person name="Sheng Y."/>
            <person name="Liu T."/>
            <person name="Pan Y."/>
            <person name="Xia L."/>
            <person name="Li J."/>
            <person name="Zhao F."/>
            <person name="Cao W."/>
        </authorList>
    </citation>
    <scope>NUCLEOTIDE SEQUENCE</scope>
    <source>
        <strain evidence="2">Rsan-2018</strain>
        <tissue evidence="2">Larvae</tissue>
    </source>
</reference>
<dbReference type="PANTHER" id="PTHR33964:SF1">
    <property type="entry name" value="RE45066P"/>
    <property type="match status" value="1"/>
</dbReference>
<accession>A0A9D4Q8P0</accession>
<dbReference type="OMA" id="HKSEACA"/>
<feature type="chain" id="PRO_5038723778" description="Secreted protein" evidence="1">
    <location>
        <begin position="20"/>
        <end position="227"/>
    </location>
</feature>
<keyword evidence="1" id="KW-0732">Signal</keyword>
<keyword evidence="3" id="KW-1185">Reference proteome</keyword>
<dbReference type="VEuPathDB" id="VectorBase:RSAN_046453"/>
<dbReference type="Proteomes" id="UP000821837">
    <property type="component" value="Chromosome 11"/>
</dbReference>
<dbReference type="EMBL" id="JABSTV010001247">
    <property type="protein sequence ID" value="KAH7971920.1"/>
    <property type="molecule type" value="Genomic_DNA"/>
</dbReference>
<gene>
    <name evidence="2" type="ORF">HPB52_003860</name>
</gene>
<name>A0A9D4Q8P0_RHISA</name>
<dbReference type="AlphaFoldDB" id="A0A9D4Q8P0"/>
<evidence type="ECO:0008006" key="4">
    <source>
        <dbReference type="Google" id="ProtNLM"/>
    </source>
</evidence>
<comment type="caution">
    <text evidence="2">The sequence shown here is derived from an EMBL/GenBank/DDBJ whole genome shotgun (WGS) entry which is preliminary data.</text>
</comment>
<reference evidence="2" key="1">
    <citation type="journal article" date="2020" name="Cell">
        <title>Large-Scale Comparative Analyses of Tick Genomes Elucidate Their Genetic Diversity and Vector Capacities.</title>
        <authorList>
            <consortium name="Tick Genome and Microbiome Consortium (TIGMIC)"/>
            <person name="Jia N."/>
            <person name="Wang J."/>
            <person name="Shi W."/>
            <person name="Du L."/>
            <person name="Sun Y."/>
            <person name="Zhan W."/>
            <person name="Jiang J.F."/>
            <person name="Wang Q."/>
            <person name="Zhang B."/>
            <person name="Ji P."/>
            <person name="Bell-Sakyi L."/>
            <person name="Cui X.M."/>
            <person name="Yuan T.T."/>
            <person name="Jiang B.G."/>
            <person name="Yang W.F."/>
            <person name="Lam T.T."/>
            <person name="Chang Q.C."/>
            <person name="Ding S.J."/>
            <person name="Wang X.J."/>
            <person name="Zhu J.G."/>
            <person name="Ruan X.D."/>
            <person name="Zhao L."/>
            <person name="Wei J.T."/>
            <person name="Ye R.Z."/>
            <person name="Que T.C."/>
            <person name="Du C.H."/>
            <person name="Zhou Y.H."/>
            <person name="Cheng J.X."/>
            <person name="Dai P.F."/>
            <person name="Guo W.B."/>
            <person name="Han X.H."/>
            <person name="Huang E.J."/>
            <person name="Li L.F."/>
            <person name="Wei W."/>
            <person name="Gao Y.C."/>
            <person name="Liu J.Z."/>
            <person name="Shao H.Z."/>
            <person name="Wang X."/>
            <person name="Wang C.C."/>
            <person name="Yang T.C."/>
            <person name="Huo Q.B."/>
            <person name="Li W."/>
            <person name="Chen H.Y."/>
            <person name="Chen S.E."/>
            <person name="Zhou L.G."/>
            <person name="Ni X.B."/>
            <person name="Tian J.H."/>
            <person name="Sheng Y."/>
            <person name="Liu T."/>
            <person name="Pan Y.S."/>
            <person name="Xia L.Y."/>
            <person name="Li J."/>
            <person name="Zhao F."/>
            <person name="Cao W.C."/>
        </authorList>
    </citation>
    <scope>NUCLEOTIDE SEQUENCE</scope>
    <source>
        <strain evidence="2">Rsan-2018</strain>
    </source>
</reference>
<proteinExistence type="predicted"/>
<organism evidence="2 3">
    <name type="scientific">Rhipicephalus sanguineus</name>
    <name type="common">Brown dog tick</name>
    <name type="synonym">Ixodes sanguineus</name>
    <dbReference type="NCBI Taxonomy" id="34632"/>
    <lineage>
        <taxon>Eukaryota</taxon>
        <taxon>Metazoa</taxon>
        <taxon>Ecdysozoa</taxon>
        <taxon>Arthropoda</taxon>
        <taxon>Chelicerata</taxon>
        <taxon>Arachnida</taxon>
        <taxon>Acari</taxon>
        <taxon>Parasitiformes</taxon>
        <taxon>Ixodida</taxon>
        <taxon>Ixodoidea</taxon>
        <taxon>Ixodidae</taxon>
        <taxon>Rhipicephalinae</taxon>
        <taxon>Rhipicephalus</taxon>
        <taxon>Rhipicephalus</taxon>
    </lineage>
</organism>
<sequence>MSRMGYCLLLAGLAGLASAGPDCDAKKLDACAADLFIFGSSEKIPTTSTDLQTYCSKQHKSEACARDYLKRCTDSIAQGIGSVFLDDIKGEIEARCDESTTYHEDYLKHAPCLNKAGSGFHKCLRSLVADLDLASKLPNKQRIGGACCKFNVFEQCVSKAVQGQCDSDVIEFAQGIVDKYAGELLGTVCTAYRSGAKCKSIDFGSAPGDKSLRSVLTPLIQVSAALG</sequence>